<reference evidence="2" key="1">
    <citation type="submission" date="2017-07" db="EMBL/GenBank/DDBJ databases">
        <title>Novel pathways for hydrocarbon cycling and metabolic interdependencies in hydrothermal sediment communities.</title>
        <authorList>
            <person name="Dombrowski N."/>
            <person name="Seitz K."/>
            <person name="Teske A."/>
            <person name="Baker B."/>
        </authorList>
    </citation>
    <scope>NUCLEOTIDE SEQUENCE [LARGE SCALE GENOMIC DNA]</scope>
</reference>
<sequence length="490" mass="55076">MLEAGKIITSIHNYTEVPFDSLYLELGDPNNSHQLILSYMYIGAHDSVLDTIYVENVKLSRYMQINAKWGSPGTDGQSVSVTRDDSIVFKLNIDSLIATYIYGYAAAFRLRHDRFVEITGLPFVVDSLYISKGCGGLKLESEWNIPFRCSLYVYEMARALGFDFTPPIDSVRFDMDDTYLRTEDNRLHFYMELSIPETPIAIDATSSTRLHIYFDTLNVDWLYGRIIEEIIEATSPETIKLDLPTEMEHLNLCSSFLKLTFINTVGFDADLQIDVNAVGDGGELIRSYTGRIARGSTSHPDTSVIECDISDILNLRPYEVIVGARAALPPQTGAIWYDSWVKMYGESITPLTIVLIAPDTLFMDTTYAEMGVEEADQITAAEAVVSIENRFPIGLHSTIWLDSLNIEVSIPAAPTDERGIAVMSVDTTIRMEFIDERLAILQQILKQDSVAVIPVIHVPTTDTITITANDYIGYKYAYLVLRVRLEKELK</sequence>
<evidence type="ECO:0000313" key="1">
    <source>
        <dbReference type="EMBL" id="OYV03320.1"/>
    </source>
</evidence>
<evidence type="ECO:0000313" key="2">
    <source>
        <dbReference type="Proteomes" id="UP000216312"/>
    </source>
</evidence>
<name>A0A257LV71_UNCW3</name>
<proteinExistence type="predicted"/>
<dbReference type="EMBL" id="NMUJ01000010">
    <property type="protein sequence ID" value="OYV03320.1"/>
    <property type="molecule type" value="Genomic_DNA"/>
</dbReference>
<dbReference type="AlphaFoldDB" id="A0A257LV71"/>
<dbReference type="Proteomes" id="UP000216312">
    <property type="component" value="Unassembled WGS sequence"/>
</dbReference>
<accession>A0A257LV71</accession>
<protein>
    <submittedName>
        <fullName evidence="1">Uncharacterized protein</fullName>
    </submittedName>
</protein>
<comment type="caution">
    <text evidence="1">The sequence shown here is derived from an EMBL/GenBank/DDBJ whole genome shotgun (WGS) entry which is preliminary data.</text>
</comment>
<gene>
    <name evidence="1" type="ORF">CGW93_01510</name>
</gene>
<organism evidence="1 2">
    <name type="scientific">candidate division WOR-3 bacterium 4484_18</name>
    <dbReference type="NCBI Taxonomy" id="2020626"/>
    <lineage>
        <taxon>Bacteria</taxon>
        <taxon>Bacteria division WOR-3</taxon>
    </lineage>
</organism>